<dbReference type="InterPro" id="IPR036345">
    <property type="entry name" value="ExoRNase_PH_dom2_sf"/>
</dbReference>
<dbReference type="InterPro" id="IPR027408">
    <property type="entry name" value="PNPase/RNase_PH_dom_sf"/>
</dbReference>
<dbReference type="AlphaFoldDB" id="U6MWM9"/>
<dbReference type="RefSeq" id="XP_013435885.1">
    <property type="nucleotide sequence ID" value="XM_013580431.1"/>
</dbReference>
<dbReference type="Proteomes" id="UP000030754">
    <property type="component" value="Unassembled WGS sequence"/>
</dbReference>
<keyword evidence="4" id="KW-0963">Cytoplasm</keyword>
<dbReference type="InterPro" id="IPR050590">
    <property type="entry name" value="Exosome_comp_Rrp42_subfam"/>
</dbReference>
<dbReference type="GO" id="GO:0000467">
    <property type="term" value="P:exonucleolytic trimming to generate mature 3'-end of 5.8S rRNA from tricistronic rRNA transcript (SSU-rRNA, 5.8S rRNA, LSU-rRNA)"/>
    <property type="evidence" value="ECO:0007669"/>
    <property type="project" value="TreeGrafter"/>
</dbReference>
<evidence type="ECO:0000256" key="1">
    <source>
        <dbReference type="ARBA" id="ARBA00004496"/>
    </source>
</evidence>
<keyword evidence="10" id="KW-0378">Hydrolase</keyword>
<reference evidence="10" key="2">
    <citation type="submission" date="2013-10" db="EMBL/GenBank/DDBJ databases">
        <authorList>
            <person name="Aslett M."/>
        </authorList>
    </citation>
    <scope>NUCLEOTIDE SEQUENCE [LARGE SCALE GENOMIC DNA]</scope>
    <source>
        <strain evidence="10">Houghton</strain>
    </source>
</reference>
<dbReference type="GO" id="GO:0071028">
    <property type="term" value="P:nuclear mRNA surveillance"/>
    <property type="evidence" value="ECO:0007669"/>
    <property type="project" value="TreeGrafter"/>
</dbReference>
<proteinExistence type="inferred from homology"/>
<dbReference type="PANTHER" id="PTHR11097:SF8">
    <property type="entry name" value="EXOSOME COMPLEX COMPONENT RRP42"/>
    <property type="match status" value="1"/>
</dbReference>
<dbReference type="GO" id="GO:0071038">
    <property type="term" value="P:TRAMP-dependent tRNA surveillance pathway"/>
    <property type="evidence" value="ECO:0007669"/>
    <property type="project" value="TreeGrafter"/>
</dbReference>
<keyword evidence="10" id="KW-0269">Exonuclease</keyword>
<feature type="domain" description="Exoribonuclease phosphorolytic" evidence="9">
    <location>
        <begin position="237"/>
        <end position="283"/>
    </location>
</feature>
<feature type="domain" description="Exoribonuclease phosphorolytic" evidence="8">
    <location>
        <begin position="67"/>
        <end position="199"/>
    </location>
</feature>
<keyword evidence="10" id="KW-0540">Nuclease</keyword>
<accession>U6MWM9</accession>
<dbReference type="GO" id="GO:0034476">
    <property type="term" value="P:U5 snRNA 3'-end processing"/>
    <property type="evidence" value="ECO:0007669"/>
    <property type="project" value="TreeGrafter"/>
</dbReference>
<dbReference type="Gene3D" id="3.30.230.70">
    <property type="entry name" value="GHMP Kinase, N-terminal domain"/>
    <property type="match status" value="1"/>
</dbReference>
<gene>
    <name evidence="10" type="ORF">ENH_00036240</name>
</gene>
<comment type="subcellular location">
    <subcellularLocation>
        <location evidence="1">Cytoplasm</location>
    </subcellularLocation>
    <subcellularLocation>
        <location evidence="2">Nucleus</location>
        <location evidence="2">Nucleolus</location>
    </subcellularLocation>
</comment>
<dbReference type="GO" id="GO:0005730">
    <property type="term" value="C:nucleolus"/>
    <property type="evidence" value="ECO:0007669"/>
    <property type="project" value="UniProtKB-SubCell"/>
</dbReference>
<dbReference type="GO" id="GO:0000177">
    <property type="term" value="C:cytoplasmic exosome (RNase complex)"/>
    <property type="evidence" value="ECO:0007669"/>
    <property type="project" value="TreeGrafter"/>
</dbReference>
<dbReference type="GO" id="GO:0000176">
    <property type="term" value="C:nuclear exosome (RNase complex)"/>
    <property type="evidence" value="ECO:0007669"/>
    <property type="project" value="TreeGrafter"/>
</dbReference>
<dbReference type="GO" id="GO:0016075">
    <property type="term" value="P:rRNA catabolic process"/>
    <property type="evidence" value="ECO:0007669"/>
    <property type="project" value="TreeGrafter"/>
</dbReference>
<feature type="region of interest" description="Disordered" evidence="7">
    <location>
        <begin position="1"/>
        <end position="25"/>
    </location>
</feature>
<dbReference type="SUPFAM" id="SSF55666">
    <property type="entry name" value="Ribonuclease PH domain 2-like"/>
    <property type="match status" value="1"/>
</dbReference>
<dbReference type="GO" id="GO:0004527">
    <property type="term" value="F:exonuclease activity"/>
    <property type="evidence" value="ECO:0007669"/>
    <property type="project" value="UniProtKB-KW"/>
</dbReference>
<evidence type="ECO:0000256" key="5">
    <source>
        <dbReference type="ARBA" id="ARBA00022835"/>
    </source>
</evidence>
<evidence type="ECO:0000256" key="4">
    <source>
        <dbReference type="ARBA" id="ARBA00022490"/>
    </source>
</evidence>
<name>U6MWM9_9EIME</name>
<dbReference type="GO" id="GO:0071035">
    <property type="term" value="P:nuclear polyadenylation-dependent rRNA catabolic process"/>
    <property type="evidence" value="ECO:0007669"/>
    <property type="project" value="TreeGrafter"/>
</dbReference>
<keyword evidence="11" id="KW-1185">Reference proteome</keyword>
<dbReference type="VEuPathDB" id="ToxoDB:ENH_00036240"/>
<dbReference type="PANTHER" id="PTHR11097">
    <property type="entry name" value="EXOSOME COMPLEX EXONUCLEASE RIBOSOMAL RNA PROCESSING PROTEIN"/>
    <property type="match status" value="1"/>
</dbReference>
<dbReference type="GeneID" id="25473787"/>
<evidence type="ECO:0000256" key="3">
    <source>
        <dbReference type="ARBA" id="ARBA00006678"/>
    </source>
</evidence>
<dbReference type="GO" id="GO:0034473">
    <property type="term" value="P:U1 snRNA 3'-end processing"/>
    <property type="evidence" value="ECO:0007669"/>
    <property type="project" value="TreeGrafter"/>
</dbReference>
<reference evidence="10" key="1">
    <citation type="submission" date="2013-10" db="EMBL/GenBank/DDBJ databases">
        <title>Genomic analysis of the causative agents of coccidiosis in chickens.</title>
        <authorList>
            <person name="Reid A.J."/>
            <person name="Blake D."/>
            <person name="Billington K."/>
            <person name="Browne H."/>
            <person name="Dunn M."/>
            <person name="Hung S."/>
            <person name="Kawahara F."/>
            <person name="Miranda-Saavedra D."/>
            <person name="Mourier T."/>
            <person name="Nagra H."/>
            <person name="Otto T.D."/>
            <person name="Rawlings N."/>
            <person name="Sanchez A."/>
            <person name="Sanders M."/>
            <person name="Subramaniam C."/>
            <person name="Tay Y."/>
            <person name="Dear P."/>
            <person name="Doerig C."/>
            <person name="Gruber A."/>
            <person name="Parkinson J."/>
            <person name="Shirley M."/>
            <person name="Wan K.L."/>
            <person name="Berriman M."/>
            <person name="Tomley F."/>
            <person name="Pain A."/>
        </authorList>
    </citation>
    <scope>NUCLEOTIDE SEQUENCE [LARGE SCALE GENOMIC DNA]</scope>
    <source>
        <strain evidence="10">Houghton</strain>
    </source>
</reference>
<comment type="similarity">
    <text evidence="3">Belongs to the RNase PH family.</text>
</comment>
<evidence type="ECO:0000259" key="9">
    <source>
        <dbReference type="Pfam" id="PF03725"/>
    </source>
</evidence>
<evidence type="ECO:0000259" key="8">
    <source>
        <dbReference type="Pfam" id="PF01138"/>
    </source>
</evidence>
<dbReference type="GO" id="GO:0034475">
    <property type="term" value="P:U4 snRNA 3'-end processing"/>
    <property type="evidence" value="ECO:0007669"/>
    <property type="project" value="TreeGrafter"/>
</dbReference>
<dbReference type="EMBL" id="HG724439">
    <property type="protein sequence ID" value="CDJ67418.1"/>
    <property type="molecule type" value="Genomic_DNA"/>
</dbReference>
<evidence type="ECO:0000313" key="10">
    <source>
        <dbReference type="EMBL" id="CDJ67418.1"/>
    </source>
</evidence>
<evidence type="ECO:0000313" key="11">
    <source>
        <dbReference type="Proteomes" id="UP000030754"/>
    </source>
</evidence>
<dbReference type="SUPFAM" id="SSF54211">
    <property type="entry name" value="Ribosomal protein S5 domain 2-like"/>
    <property type="match status" value="1"/>
</dbReference>
<sequence length="334" mass="35429">MMEVEEGPLGPAGLGPPGANEGPHFRPTGFYSQFFSSFQGAISHAETAFVREGVACGVRGDGRGRAELRPRVLAVDLLPFSCSSAAIQTEENTVIATVDADVILPGGGGNQEPYSVSVGCGAAEQELADVTGGDGSSLSSLLQAMLEQLLLPHLKPLTDPNGRLQWRISIDVIVLRAGGCLLDAVSLAIWGALKALKLPNVMVEEEDEKDQGLAITEYKVSCDERIAAGAPYPIDTVPILITAAQIGDTYVWDLTEIEATCGDSFLVAAFLPSGACVGLQKFGHVLADCRTLQTTLTTSQRLSREILEDLQRQAEMKKSRLNGNLDSFLSLASL</sequence>
<organism evidence="10 11">
    <name type="scientific">Eimeria necatrix</name>
    <dbReference type="NCBI Taxonomy" id="51315"/>
    <lineage>
        <taxon>Eukaryota</taxon>
        <taxon>Sar</taxon>
        <taxon>Alveolata</taxon>
        <taxon>Apicomplexa</taxon>
        <taxon>Conoidasida</taxon>
        <taxon>Coccidia</taxon>
        <taxon>Eucoccidiorida</taxon>
        <taxon>Eimeriorina</taxon>
        <taxon>Eimeriidae</taxon>
        <taxon>Eimeria</taxon>
    </lineage>
</organism>
<dbReference type="OrthoDB" id="272245at2759"/>
<keyword evidence="5" id="KW-0271">Exosome</keyword>
<evidence type="ECO:0000256" key="2">
    <source>
        <dbReference type="ARBA" id="ARBA00004604"/>
    </source>
</evidence>
<evidence type="ECO:0000256" key="6">
    <source>
        <dbReference type="ARBA" id="ARBA00042523"/>
    </source>
</evidence>
<dbReference type="Pfam" id="PF03725">
    <property type="entry name" value="RNase_PH_C"/>
    <property type="match status" value="1"/>
</dbReference>
<dbReference type="InterPro" id="IPR001247">
    <property type="entry name" value="ExoRNase_PH_dom1"/>
</dbReference>
<dbReference type="Pfam" id="PF01138">
    <property type="entry name" value="RNase_PH"/>
    <property type="match status" value="1"/>
</dbReference>
<dbReference type="InterPro" id="IPR015847">
    <property type="entry name" value="ExoRNase_PH_dom2"/>
</dbReference>
<evidence type="ECO:0000256" key="7">
    <source>
        <dbReference type="SAM" id="MobiDB-lite"/>
    </source>
</evidence>
<protein>
    <recommendedName>
        <fullName evidence="6">Ribosomal RNA-processing protein 42</fullName>
    </recommendedName>
</protein>
<dbReference type="InterPro" id="IPR020568">
    <property type="entry name" value="Ribosomal_Su5_D2-typ_SF"/>
</dbReference>
<dbReference type="GO" id="GO:0035925">
    <property type="term" value="F:mRNA 3'-UTR AU-rich region binding"/>
    <property type="evidence" value="ECO:0007669"/>
    <property type="project" value="TreeGrafter"/>
</dbReference>